<dbReference type="AlphaFoldDB" id="X0GX66"/>
<dbReference type="EMBL" id="KK034067">
    <property type="protein sequence ID" value="EXL64495.1"/>
    <property type="molecule type" value="Genomic_DNA"/>
</dbReference>
<reference evidence="1" key="2">
    <citation type="submission" date="2014-03" db="EMBL/GenBank/DDBJ databases">
        <title>The Genome Annotation of Fusarium oxysporum PHW808.</title>
        <authorList>
            <consortium name="The Broad Institute Genomics Platform"/>
            <person name="Ma L.-J."/>
            <person name="Corby-Kistler H."/>
            <person name="Broz K."/>
            <person name="Gale L.R."/>
            <person name="Jonkers W."/>
            <person name="O'Donnell K."/>
            <person name="Ploetz R."/>
            <person name="Steinberg C."/>
            <person name="Schwartz D.C."/>
            <person name="VanEtten H."/>
            <person name="Zhou S."/>
            <person name="Young S.K."/>
            <person name="Zeng Q."/>
            <person name="Gargeya S."/>
            <person name="Fitzgerald M."/>
            <person name="Abouelleil A."/>
            <person name="Alvarado L."/>
            <person name="Chapman S.B."/>
            <person name="Gainer-Dewar J."/>
            <person name="Goldberg J."/>
            <person name="Griggs A."/>
            <person name="Gujja S."/>
            <person name="Hansen M."/>
            <person name="Howarth C."/>
            <person name="Imamovic A."/>
            <person name="Ireland A."/>
            <person name="Larimer J."/>
            <person name="McCowan C."/>
            <person name="Murphy C."/>
            <person name="Pearson M."/>
            <person name="Poon T.W."/>
            <person name="Priest M."/>
            <person name="Roberts A."/>
            <person name="Saif S."/>
            <person name="Shea T."/>
            <person name="Sykes S."/>
            <person name="Wortman J."/>
            <person name="Nusbaum C."/>
            <person name="Birren B."/>
        </authorList>
    </citation>
    <scope>NUCLEOTIDE SEQUENCE</scope>
    <source>
        <strain evidence="1">54008</strain>
    </source>
</reference>
<organism evidence="1">
    <name type="scientific">Fusarium oxysporum f. sp. conglutinans race 2 54008</name>
    <dbReference type="NCBI Taxonomy" id="1089457"/>
    <lineage>
        <taxon>Eukaryota</taxon>
        <taxon>Fungi</taxon>
        <taxon>Dikarya</taxon>
        <taxon>Ascomycota</taxon>
        <taxon>Pezizomycotina</taxon>
        <taxon>Sordariomycetes</taxon>
        <taxon>Hypocreomycetidae</taxon>
        <taxon>Hypocreales</taxon>
        <taxon>Nectriaceae</taxon>
        <taxon>Fusarium</taxon>
        <taxon>Fusarium oxysporum species complex</taxon>
    </lineage>
</organism>
<reference evidence="1" key="1">
    <citation type="submission" date="2011-11" db="EMBL/GenBank/DDBJ databases">
        <title>The Genome Sequence of Fusarium oxysporum PHW808.</title>
        <authorList>
            <consortium name="The Broad Institute Genome Sequencing Platform"/>
            <person name="Ma L.-J."/>
            <person name="Gale L.R."/>
            <person name="Schwartz D.C."/>
            <person name="Zhou S."/>
            <person name="Corby-Kistler H."/>
            <person name="Young S.K."/>
            <person name="Zeng Q."/>
            <person name="Gargeya S."/>
            <person name="Fitzgerald M."/>
            <person name="Haas B."/>
            <person name="Abouelleil A."/>
            <person name="Alvarado L."/>
            <person name="Arachchi H.M."/>
            <person name="Berlin A."/>
            <person name="Brown A."/>
            <person name="Chapman S.B."/>
            <person name="Chen Z."/>
            <person name="Dunbar C."/>
            <person name="Freedman E."/>
            <person name="Gearin G."/>
            <person name="Goldberg J."/>
            <person name="Griggs A."/>
            <person name="Gujja S."/>
            <person name="Heiman D."/>
            <person name="Howarth C."/>
            <person name="Larson L."/>
            <person name="Lui A."/>
            <person name="MacDonald P.J.P."/>
            <person name="Montmayeur A."/>
            <person name="Murphy C."/>
            <person name="Neiman D."/>
            <person name="Pearson M."/>
            <person name="Priest M."/>
            <person name="Roberts A."/>
            <person name="Saif S."/>
            <person name="Shea T."/>
            <person name="Shenoy N."/>
            <person name="Sisk P."/>
            <person name="Stolte C."/>
            <person name="Sykes S."/>
            <person name="Wortman J."/>
            <person name="Nusbaum C."/>
            <person name="Birren B."/>
        </authorList>
    </citation>
    <scope>NUCLEOTIDE SEQUENCE [LARGE SCALE GENOMIC DNA]</scope>
    <source>
        <strain evidence="1">54008</strain>
    </source>
</reference>
<name>X0GX66_FUSOX</name>
<evidence type="ECO:0000313" key="1">
    <source>
        <dbReference type="EMBL" id="EXL64495.1"/>
    </source>
</evidence>
<sequence>MNSSQAWREEFSIFLKCWRVEIQHLELFSHISFVPSFMFWKRPMRGCRMYLQTYPLISEAR</sequence>
<gene>
    <name evidence="1" type="ORF">FOPG_19241</name>
</gene>
<protein>
    <submittedName>
        <fullName evidence="1">Uncharacterized protein</fullName>
    </submittedName>
</protein>
<dbReference type="HOGENOM" id="CLU_2922719_0_0_1"/>
<dbReference type="Proteomes" id="UP000030676">
    <property type="component" value="Unassembled WGS sequence"/>
</dbReference>
<proteinExistence type="predicted"/>
<accession>X0GX66</accession>